<evidence type="ECO:0000256" key="3">
    <source>
        <dbReference type="SAM" id="Phobius"/>
    </source>
</evidence>
<feature type="active site" evidence="1">
    <location>
        <position position="352"/>
    </location>
</feature>
<dbReference type="GO" id="GO:0004252">
    <property type="term" value="F:serine-type endopeptidase activity"/>
    <property type="evidence" value="ECO:0007669"/>
    <property type="project" value="UniProtKB-UniRule"/>
</dbReference>
<dbReference type="Pfam" id="PF05362">
    <property type="entry name" value="Lon_C"/>
    <property type="match status" value="1"/>
</dbReference>
<protein>
    <recommendedName>
        <fullName evidence="1">endopeptidase La</fullName>
        <ecNumber evidence="1">3.4.21.53</ecNumber>
    </recommendedName>
</protein>
<keyword evidence="3" id="KW-1133">Transmembrane helix</keyword>
<evidence type="ECO:0000313" key="6">
    <source>
        <dbReference type="Proteomes" id="UP000023703"/>
    </source>
</evidence>
<dbReference type="Pfam" id="PF13180">
    <property type="entry name" value="PDZ_2"/>
    <property type="match status" value="1"/>
</dbReference>
<dbReference type="GO" id="GO:0006508">
    <property type="term" value="P:proteolysis"/>
    <property type="evidence" value="ECO:0007669"/>
    <property type="project" value="UniProtKB-KW"/>
</dbReference>
<gene>
    <name evidence="5" type="ORF">CGLY_04740</name>
</gene>
<dbReference type="GO" id="GO:0004176">
    <property type="term" value="F:ATP-dependent peptidase activity"/>
    <property type="evidence" value="ECO:0007669"/>
    <property type="project" value="UniProtKB-UniRule"/>
</dbReference>
<dbReference type="InterPro" id="IPR027065">
    <property type="entry name" value="Lon_Prtase"/>
</dbReference>
<dbReference type="eggNOG" id="COG3480">
    <property type="taxonomic scope" value="Bacteria"/>
</dbReference>
<feature type="compositionally biased region" description="Low complexity" evidence="2">
    <location>
        <begin position="22"/>
        <end position="39"/>
    </location>
</feature>
<dbReference type="SUPFAM" id="SSF54211">
    <property type="entry name" value="Ribosomal protein S5 domain 2-like"/>
    <property type="match status" value="1"/>
</dbReference>
<dbReference type="GO" id="GO:0030163">
    <property type="term" value="P:protein catabolic process"/>
    <property type="evidence" value="ECO:0007669"/>
    <property type="project" value="InterPro"/>
</dbReference>
<dbReference type="InterPro" id="IPR001478">
    <property type="entry name" value="PDZ"/>
</dbReference>
<accession>X5E9S5</accession>
<keyword evidence="1" id="KW-0378">Hydrolase</keyword>
<name>X5E9S5_9CORY</name>
<evidence type="ECO:0000313" key="5">
    <source>
        <dbReference type="EMBL" id="AHW63396.1"/>
    </source>
</evidence>
<dbReference type="SUPFAM" id="SSF50156">
    <property type="entry name" value="PDZ domain-like"/>
    <property type="match status" value="1"/>
</dbReference>
<keyword evidence="3" id="KW-0472">Membrane</keyword>
<organism evidence="5 6">
    <name type="scientific">Corynebacterium glyciniphilum AJ 3170</name>
    <dbReference type="NCBI Taxonomy" id="1404245"/>
    <lineage>
        <taxon>Bacteria</taxon>
        <taxon>Bacillati</taxon>
        <taxon>Actinomycetota</taxon>
        <taxon>Actinomycetes</taxon>
        <taxon>Mycobacteriales</taxon>
        <taxon>Corynebacteriaceae</taxon>
        <taxon>Corynebacterium</taxon>
    </lineage>
</organism>
<feature type="active site" evidence="1">
    <location>
        <position position="307"/>
    </location>
</feature>
<dbReference type="InterPro" id="IPR008269">
    <property type="entry name" value="Lon_proteolytic"/>
</dbReference>
<dbReference type="Proteomes" id="UP000023703">
    <property type="component" value="Chromosome"/>
</dbReference>
<evidence type="ECO:0000256" key="1">
    <source>
        <dbReference type="PROSITE-ProRule" id="PRU01122"/>
    </source>
</evidence>
<feature type="domain" description="Lon proteolytic" evidence="4">
    <location>
        <begin position="302"/>
        <end position="401"/>
    </location>
</feature>
<dbReference type="PANTHER" id="PTHR10046">
    <property type="entry name" value="ATP DEPENDENT LON PROTEASE FAMILY MEMBER"/>
    <property type="match status" value="1"/>
</dbReference>
<dbReference type="InterPro" id="IPR036034">
    <property type="entry name" value="PDZ_sf"/>
</dbReference>
<dbReference type="STRING" id="1404245.CGLY_04740"/>
<dbReference type="GO" id="GO:0005524">
    <property type="term" value="F:ATP binding"/>
    <property type="evidence" value="ECO:0007669"/>
    <property type="project" value="InterPro"/>
</dbReference>
<comment type="catalytic activity">
    <reaction evidence="1">
        <text>Hydrolysis of proteins in presence of ATP.</text>
        <dbReference type="EC" id="3.4.21.53"/>
    </reaction>
</comment>
<dbReference type="AlphaFoldDB" id="X5E9S5"/>
<dbReference type="EC" id="3.4.21.53" evidence="1"/>
<keyword evidence="3" id="KW-0812">Transmembrane</keyword>
<dbReference type="PROSITE" id="PS51786">
    <property type="entry name" value="LON_PROTEOLYTIC"/>
    <property type="match status" value="1"/>
</dbReference>
<keyword evidence="1" id="KW-0645">Protease</keyword>
<sequence>MSVRGCKVTGVSSSIPPHSDTGETTETTQATDTTTSTAGGRRRFRTVVVGLLPVVALAALLAIPTIPGTDVNLTVPFAAEGEGPTYDTLGEVNGTPVVDITGTDAELDDDLADSEGQLNMTTVAVRTKLSLAETMKRWLGSDDTIVPVEQVIPSDSTPEEVARRNAAAFAASESNATVAAMGYLDRPLETTVYEIADDAPAAGALRENDVITAVDDTDVTLPAEVADAVAEHAPGDDVELTVRRGQDEVTESVTLGEVPEELRTNSAATAAEDAGESDRAYLGVTMVAQPAGDLKVRYNLKDIGGPSAGLMFSLAVVDKLSPGDISGGKFVAGTGTISADGSVGPIGGITHKIAAAQHAGAEVFLVPSGNCSEATGRSYDGDIDLLSVDSLDGAVDAMEKYNNGGDAPTCG</sequence>
<dbReference type="InterPro" id="IPR014721">
    <property type="entry name" value="Ribsml_uS5_D2-typ_fold_subgr"/>
</dbReference>
<dbReference type="KEGG" id="cgy:CGLY_04740"/>
<reference evidence="5 6" key="1">
    <citation type="journal article" date="2015" name="Int. J. Syst. Evol. Microbiol.">
        <title>Revisiting Corynebacterium glyciniphilum (ex Kubota et al., 1972) sp. nov., nom. rev., isolated from putrefied banana.</title>
        <authorList>
            <person name="Al-Dilaimi A."/>
            <person name="Bednarz H."/>
            <person name="Lomker A."/>
            <person name="Niehaus K."/>
            <person name="Kalinowski J."/>
            <person name="Ruckert C."/>
        </authorList>
    </citation>
    <scope>NUCLEOTIDE SEQUENCE [LARGE SCALE GENOMIC DNA]</scope>
    <source>
        <strain evidence="5">AJ 3170</strain>
    </source>
</reference>
<proteinExistence type="inferred from homology"/>
<feature type="region of interest" description="Disordered" evidence="2">
    <location>
        <begin position="1"/>
        <end position="39"/>
    </location>
</feature>
<evidence type="ECO:0000259" key="4">
    <source>
        <dbReference type="PROSITE" id="PS51786"/>
    </source>
</evidence>
<dbReference type="Gene3D" id="3.30.230.10">
    <property type="match status" value="1"/>
</dbReference>
<comment type="similarity">
    <text evidence="1">Belongs to the peptidase S16 family.</text>
</comment>
<dbReference type="HOGENOM" id="CLU_042037_1_0_11"/>
<dbReference type="InterPro" id="IPR020568">
    <property type="entry name" value="Ribosomal_Su5_D2-typ_SF"/>
</dbReference>
<dbReference type="OrthoDB" id="2356897at2"/>
<feature type="transmembrane region" description="Helical" evidence="3">
    <location>
        <begin position="47"/>
        <end position="66"/>
    </location>
</feature>
<evidence type="ECO:0000256" key="2">
    <source>
        <dbReference type="SAM" id="MobiDB-lite"/>
    </source>
</evidence>
<dbReference type="EMBL" id="CP006842">
    <property type="protein sequence ID" value="AHW63396.1"/>
    <property type="molecule type" value="Genomic_DNA"/>
</dbReference>
<keyword evidence="6" id="KW-1185">Reference proteome</keyword>
<keyword evidence="1" id="KW-0720">Serine protease</keyword>